<proteinExistence type="predicted"/>
<dbReference type="EMBL" id="JAZBJO010000008">
    <property type="protein sequence ID" value="MEE4593436.1"/>
    <property type="molecule type" value="Genomic_DNA"/>
</dbReference>
<name>A0ABU7PWE3_9ACTN</name>
<sequence length="97" mass="9556">MDLFVGEDGAPGWAGGDELFSCGGFVGLDLTDPAGDGCGAGTGVECRVVSGGEDLCDPPVEFRENDGFPDVDGERVVEGAAPGVLVRVAAAVGGGRG</sequence>
<dbReference type="Proteomes" id="UP001354709">
    <property type="component" value="Unassembled WGS sequence"/>
</dbReference>
<protein>
    <submittedName>
        <fullName evidence="1">Uncharacterized protein</fullName>
    </submittedName>
</protein>
<comment type="caution">
    <text evidence="1">The sequence shown here is derived from an EMBL/GenBank/DDBJ whole genome shotgun (WGS) entry which is preliminary data.</text>
</comment>
<evidence type="ECO:0000313" key="1">
    <source>
        <dbReference type="EMBL" id="MEE4593436.1"/>
    </source>
</evidence>
<reference evidence="1 2" key="1">
    <citation type="submission" date="2023-11" db="EMBL/GenBank/DDBJ databases">
        <title>30 novel species of actinomycetes from the DSMZ collection.</title>
        <authorList>
            <person name="Nouioui I."/>
        </authorList>
    </citation>
    <scope>NUCLEOTIDE SEQUENCE [LARGE SCALE GENOMIC DNA]</scope>
    <source>
        <strain evidence="1 2">DSM 41524</strain>
    </source>
</reference>
<organism evidence="1 2">
    <name type="scientific">Streptomyces asiaticus subsp. ignotus</name>
    <dbReference type="NCBI Taxonomy" id="3098222"/>
    <lineage>
        <taxon>Bacteria</taxon>
        <taxon>Bacillati</taxon>
        <taxon>Actinomycetota</taxon>
        <taxon>Actinomycetes</taxon>
        <taxon>Kitasatosporales</taxon>
        <taxon>Streptomycetaceae</taxon>
        <taxon>Streptomyces</taxon>
        <taxon>Streptomyces violaceusniger group</taxon>
    </lineage>
</organism>
<keyword evidence="2" id="KW-1185">Reference proteome</keyword>
<accession>A0ABU7PWE3</accession>
<dbReference type="RefSeq" id="WP_330809181.1">
    <property type="nucleotide sequence ID" value="NZ_JAZBJO010000008.1"/>
</dbReference>
<gene>
    <name evidence="1" type="ORF">V2J94_16300</name>
</gene>
<evidence type="ECO:0000313" key="2">
    <source>
        <dbReference type="Proteomes" id="UP001354709"/>
    </source>
</evidence>